<name>A0ABW0FPT0_9CAUL</name>
<dbReference type="InterPro" id="IPR027417">
    <property type="entry name" value="P-loop_NTPase"/>
</dbReference>
<keyword evidence="5 7" id="KW-1133">Transmembrane helix</keyword>
<keyword evidence="2 7" id="KW-0812">Transmembrane</keyword>
<dbReference type="Pfam" id="PF00005">
    <property type="entry name" value="ABC_tran"/>
    <property type="match status" value="1"/>
</dbReference>
<dbReference type="InterPro" id="IPR017871">
    <property type="entry name" value="ABC_transporter-like_CS"/>
</dbReference>
<dbReference type="RefSeq" id="WP_374039530.1">
    <property type="nucleotide sequence ID" value="NZ_CP169083.1"/>
</dbReference>
<dbReference type="CDD" id="cd18567">
    <property type="entry name" value="ABC_6TM_CvaB_RaxB_like"/>
    <property type="match status" value="1"/>
</dbReference>
<dbReference type="SUPFAM" id="SSF90123">
    <property type="entry name" value="ABC transporter transmembrane region"/>
    <property type="match status" value="1"/>
</dbReference>
<evidence type="ECO:0000256" key="7">
    <source>
        <dbReference type="SAM" id="Phobius"/>
    </source>
</evidence>
<dbReference type="PROSITE" id="PS00211">
    <property type="entry name" value="ABC_TRANSPORTER_1"/>
    <property type="match status" value="1"/>
</dbReference>
<reference evidence="12" key="1">
    <citation type="journal article" date="2019" name="Int. J. Syst. Evol. Microbiol.">
        <title>The Global Catalogue of Microorganisms (GCM) 10K type strain sequencing project: providing services to taxonomists for standard genome sequencing and annotation.</title>
        <authorList>
            <consortium name="The Broad Institute Genomics Platform"/>
            <consortium name="The Broad Institute Genome Sequencing Center for Infectious Disease"/>
            <person name="Wu L."/>
            <person name="Ma J."/>
        </authorList>
    </citation>
    <scope>NUCLEOTIDE SEQUENCE [LARGE SCALE GENOMIC DNA]</scope>
    <source>
        <strain evidence="12">JCM 12125</strain>
    </source>
</reference>
<dbReference type="Proteomes" id="UP001596152">
    <property type="component" value="Unassembled WGS sequence"/>
</dbReference>
<dbReference type="PROSITE" id="PS50990">
    <property type="entry name" value="PEPTIDASE_C39"/>
    <property type="match status" value="1"/>
</dbReference>
<evidence type="ECO:0000256" key="2">
    <source>
        <dbReference type="ARBA" id="ARBA00022692"/>
    </source>
</evidence>
<dbReference type="PROSITE" id="PS50929">
    <property type="entry name" value="ABC_TM1F"/>
    <property type="match status" value="1"/>
</dbReference>
<dbReference type="Pfam" id="PF03412">
    <property type="entry name" value="Peptidase_C39"/>
    <property type="match status" value="1"/>
</dbReference>
<feature type="transmembrane region" description="Helical" evidence="7">
    <location>
        <begin position="280"/>
        <end position="305"/>
    </location>
</feature>
<dbReference type="SMART" id="SM00382">
    <property type="entry name" value="AAA"/>
    <property type="match status" value="1"/>
</dbReference>
<evidence type="ECO:0000313" key="12">
    <source>
        <dbReference type="Proteomes" id="UP001596152"/>
    </source>
</evidence>
<evidence type="ECO:0000259" key="8">
    <source>
        <dbReference type="PROSITE" id="PS50893"/>
    </source>
</evidence>
<keyword evidence="6 7" id="KW-0472">Membrane</keyword>
<comment type="caution">
    <text evidence="11">The sequence shown here is derived from an EMBL/GenBank/DDBJ whole genome shotgun (WGS) entry which is preliminary data.</text>
</comment>
<sequence>MSALDDLRLTGGRRLPMFRASEAAECGLACAAMVAAYHKRPVDLNSARQRYPASMAGMTLKGLMRLAEHLGLSSRALRVELSALRKVPLPAVLHWDMNHFVVLAAWKGDKAVIHDPAVGQRQVAPDELSERFTGVVLELRPQDGFALEDGRNRITLTSFWTRIQGLWGALAQVAVLSVCLQLLTIALPLQLQFTIDQAIPAGSTSLLGVIALAFAGLYLIHAVVQALRDWVVQIISGLLSYQLIGNVVGHMMRLPIPFFENRHVGDILSRLTSTNAIRDVLARSVVSSLIDGVTAIAIIVVIFAYSPLLAAVAAAGIAVNAGVSTIAYLLIRARTEEQLVEGAKEQSVLMENVRAAAVIRVHGEEAQRENRWREAFAAATNATISLGRYQVGLRLAQNLLNGAQAVLIVYLGGGLVVAGDGFSVGMLVAFLSFRQILADRVALLIENYMQFRLLGLHLERLSDIVSTPAETGAFIGEREKIEGRIEIENVTFAYGAGDRPVLSDFSLMIEPGSFVALTGPSGQGKTTLFKLMIGALEPTAGHIRLDGQIADPGLWREWRRHIGVVSQDDRLLAGSLADNIAFFDPQLDMNRVFEAARAANIHLEIEQMPMQYHTLVGDMGAALSGGQKQRVLLARALYRRPSVLLLDEGTANLDPRSEERIADTLKAMTITRVVVAHRPVLLESADRVVRIHGGRLIA</sequence>
<dbReference type="InterPro" id="IPR011527">
    <property type="entry name" value="ABC1_TM_dom"/>
</dbReference>
<evidence type="ECO:0000259" key="9">
    <source>
        <dbReference type="PROSITE" id="PS50929"/>
    </source>
</evidence>
<dbReference type="Gene3D" id="3.40.50.300">
    <property type="entry name" value="P-loop containing nucleotide triphosphate hydrolases"/>
    <property type="match status" value="1"/>
</dbReference>
<evidence type="ECO:0000256" key="1">
    <source>
        <dbReference type="ARBA" id="ARBA00004651"/>
    </source>
</evidence>
<dbReference type="Pfam" id="PF00664">
    <property type="entry name" value="ABC_membrane"/>
    <property type="match status" value="1"/>
</dbReference>
<dbReference type="SUPFAM" id="SSF52540">
    <property type="entry name" value="P-loop containing nucleoside triphosphate hydrolases"/>
    <property type="match status" value="1"/>
</dbReference>
<evidence type="ECO:0000256" key="5">
    <source>
        <dbReference type="ARBA" id="ARBA00022989"/>
    </source>
</evidence>
<feature type="transmembrane region" description="Helical" evidence="7">
    <location>
        <begin position="407"/>
        <end position="433"/>
    </location>
</feature>
<dbReference type="InterPro" id="IPR003439">
    <property type="entry name" value="ABC_transporter-like_ATP-bd"/>
</dbReference>
<dbReference type="Gene3D" id="3.90.70.10">
    <property type="entry name" value="Cysteine proteinases"/>
    <property type="match status" value="1"/>
</dbReference>
<protein>
    <submittedName>
        <fullName evidence="11">Peptidase domain-containing ABC transporter</fullName>
    </submittedName>
</protein>
<dbReference type="InterPro" id="IPR036640">
    <property type="entry name" value="ABC1_TM_sf"/>
</dbReference>
<feature type="transmembrane region" description="Helical" evidence="7">
    <location>
        <begin position="311"/>
        <end position="331"/>
    </location>
</feature>
<evidence type="ECO:0000313" key="11">
    <source>
        <dbReference type="EMBL" id="MFC5342943.1"/>
    </source>
</evidence>
<dbReference type="InterPro" id="IPR005074">
    <property type="entry name" value="Peptidase_C39"/>
</dbReference>
<evidence type="ECO:0000256" key="6">
    <source>
        <dbReference type="ARBA" id="ARBA00023136"/>
    </source>
</evidence>
<accession>A0ABW0FPT0</accession>
<feature type="transmembrane region" description="Helical" evidence="7">
    <location>
        <begin position="166"/>
        <end position="189"/>
    </location>
</feature>
<proteinExistence type="predicted"/>
<feature type="transmembrane region" description="Helical" evidence="7">
    <location>
        <begin position="201"/>
        <end position="224"/>
    </location>
</feature>
<dbReference type="PANTHER" id="PTHR24221:SF606">
    <property type="entry name" value="COLICIN V SECRETION-PROCESSING ATP-BINDING PROTEIN"/>
    <property type="match status" value="1"/>
</dbReference>
<organism evidence="11 12">
    <name type="scientific">Brevundimonas staleyi</name>
    <dbReference type="NCBI Taxonomy" id="74326"/>
    <lineage>
        <taxon>Bacteria</taxon>
        <taxon>Pseudomonadati</taxon>
        <taxon>Pseudomonadota</taxon>
        <taxon>Alphaproteobacteria</taxon>
        <taxon>Caulobacterales</taxon>
        <taxon>Caulobacteraceae</taxon>
        <taxon>Brevundimonas</taxon>
    </lineage>
</organism>
<evidence type="ECO:0000256" key="4">
    <source>
        <dbReference type="ARBA" id="ARBA00022840"/>
    </source>
</evidence>
<keyword evidence="12" id="KW-1185">Reference proteome</keyword>
<keyword evidence="4" id="KW-0067">ATP-binding</keyword>
<keyword evidence="3" id="KW-0547">Nucleotide-binding</keyword>
<gene>
    <name evidence="11" type="ORF">ACFPIE_03390</name>
</gene>
<dbReference type="InterPro" id="IPR039421">
    <property type="entry name" value="Type_1_exporter"/>
</dbReference>
<evidence type="ECO:0000259" key="10">
    <source>
        <dbReference type="PROSITE" id="PS50990"/>
    </source>
</evidence>
<dbReference type="PROSITE" id="PS50893">
    <property type="entry name" value="ABC_TRANSPORTER_2"/>
    <property type="match status" value="1"/>
</dbReference>
<dbReference type="Gene3D" id="1.20.1560.10">
    <property type="entry name" value="ABC transporter type 1, transmembrane domain"/>
    <property type="match status" value="1"/>
</dbReference>
<feature type="domain" description="Peptidase C39" evidence="10">
    <location>
        <begin position="19"/>
        <end position="139"/>
    </location>
</feature>
<comment type="subcellular location">
    <subcellularLocation>
        <location evidence="1">Cell membrane</location>
        <topology evidence="1">Multi-pass membrane protein</topology>
    </subcellularLocation>
</comment>
<dbReference type="InterPro" id="IPR003593">
    <property type="entry name" value="AAA+_ATPase"/>
</dbReference>
<dbReference type="EMBL" id="JBHSLF010000006">
    <property type="protein sequence ID" value="MFC5342943.1"/>
    <property type="molecule type" value="Genomic_DNA"/>
</dbReference>
<dbReference type="PANTHER" id="PTHR24221">
    <property type="entry name" value="ATP-BINDING CASSETTE SUB-FAMILY B"/>
    <property type="match status" value="1"/>
</dbReference>
<evidence type="ECO:0000256" key="3">
    <source>
        <dbReference type="ARBA" id="ARBA00022741"/>
    </source>
</evidence>
<feature type="domain" description="ABC transmembrane type-1" evidence="9">
    <location>
        <begin position="173"/>
        <end position="453"/>
    </location>
</feature>
<feature type="domain" description="ABC transporter" evidence="8">
    <location>
        <begin position="485"/>
        <end position="697"/>
    </location>
</feature>